<protein>
    <submittedName>
        <fullName evidence="4">Myb-like protein I</fullName>
    </submittedName>
</protein>
<dbReference type="Proteomes" id="UP000694888">
    <property type="component" value="Unplaced"/>
</dbReference>
<dbReference type="RefSeq" id="XP_005096384.1">
    <property type="nucleotide sequence ID" value="XM_005096327.3"/>
</dbReference>
<feature type="region of interest" description="Disordered" evidence="1">
    <location>
        <begin position="1"/>
        <end position="23"/>
    </location>
</feature>
<sequence>MVRVISQNFSPPRSRHSSGETDWDLAERTKLALSSLGAKRFEPAEYESSSDSFWDSEFDGEHCESHLSEASCEQADINGNDSFEKSDVQSKRKERRRERNKLSAQAYRKRRRNQNAKEQEQLLSLEAENRRLQKLVDTLEKKKEQTRQYLRGCSVSMPDVLTTLGAEGGDKCCGETHRASKESTSAAAAAQLDRCRMTHPRESKTTQHKQYSLSACPPPQQPHEILMPNSSPVNANVAAAAAVKSPSTNSNENSNNVSKFNLFPAQLLTTDSLTKPAQTSQSQIFLQAHALIGTAVTPQDGANFSACAIPAYVAVPVENTTQYFANTNMNCNFQVPRPLESTSGNSPAKNFEDAKLAASSLFNPNTTMCNSPTVMNPVQNITAASPVAVQANTVVGLIQMEMCNNNADNNFTVNMNIDNNGNNNNNCDNNSNNCVRKNPPFPAFNLNLNNCNAEITSTNVEKCTERAARDRNPSELMQCYGTQHDQAMAM</sequence>
<feature type="domain" description="BZIP" evidence="2">
    <location>
        <begin position="90"/>
        <end position="151"/>
    </location>
</feature>
<organism evidence="3 4">
    <name type="scientific">Aplysia californica</name>
    <name type="common">California sea hare</name>
    <dbReference type="NCBI Taxonomy" id="6500"/>
    <lineage>
        <taxon>Eukaryota</taxon>
        <taxon>Metazoa</taxon>
        <taxon>Spiralia</taxon>
        <taxon>Lophotrochozoa</taxon>
        <taxon>Mollusca</taxon>
        <taxon>Gastropoda</taxon>
        <taxon>Heterobranchia</taxon>
        <taxon>Euthyneura</taxon>
        <taxon>Tectipleura</taxon>
        <taxon>Aplysiida</taxon>
        <taxon>Aplysioidea</taxon>
        <taxon>Aplysiidae</taxon>
        <taxon>Aplysia</taxon>
    </lineage>
</organism>
<gene>
    <name evidence="4" type="primary">LOC101845461</name>
</gene>
<feature type="compositionally biased region" description="Polar residues" evidence="1">
    <location>
        <begin position="1"/>
        <end position="11"/>
    </location>
</feature>
<dbReference type="Gene3D" id="1.20.5.170">
    <property type="match status" value="1"/>
</dbReference>
<dbReference type="GeneID" id="101845461"/>
<dbReference type="CDD" id="cd14686">
    <property type="entry name" value="bZIP"/>
    <property type="match status" value="1"/>
</dbReference>
<name>A0ABM0JLB1_APLCA</name>
<dbReference type="PROSITE" id="PS50217">
    <property type="entry name" value="BZIP"/>
    <property type="match status" value="1"/>
</dbReference>
<feature type="region of interest" description="Disordered" evidence="1">
    <location>
        <begin position="75"/>
        <end position="121"/>
    </location>
</feature>
<feature type="compositionally biased region" description="Basic and acidic residues" evidence="1">
    <location>
        <begin position="82"/>
        <end position="91"/>
    </location>
</feature>
<accession>A0ABM0JLB1</accession>
<dbReference type="PROSITE" id="PS00036">
    <property type="entry name" value="BZIP_BASIC"/>
    <property type="match status" value="1"/>
</dbReference>
<dbReference type="SMART" id="SM00338">
    <property type="entry name" value="BRLZ"/>
    <property type="match status" value="1"/>
</dbReference>
<evidence type="ECO:0000313" key="4">
    <source>
        <dbReference type="RefSeq" id="XP_005096384.1"/>
    </source>
</evidence>
<keyword evidence="3" id="KW-1185">Reference proteome</keyword>
<proteinExistence type="predicted"/>
<dbReference type="InterPro" id="IPR004827">
    <property type="entry name" value="bZIP"/>
</dbReference>
<evidence type="ECO:0000256" key="1">
    <source>
        <dbReference type="SAM" id="MobiDB-lite"/>
    </source>
</evidence>
<feature type="region of interest" description="Disordered" evidence="1">
    <location>
        <begin position="199"/>
        <end position="221"/>
    </location>
</feature>
<evidence type="ECO:0000313" key="3">
    <source>
        <dbReference type="Proteomes" id="UP000694888"/>
    </source>
</evidence>
<reference evidence="4" key="1">
    <citation type="submission" date="2025-08" db="UniProtKB">
        <authorList>
            <consortium name="RefSeq"/>
        </authorList>
    </citation>
    <scope>IDENTIFICATION</scope>
</reference>
<evidence type="ECO:0000259" key="2">
    <source>
        <dbReference type="PROSITE" id="PS50217"/>
    </source>
</evidence>